<dbReference type="AlphaFoldDB" id="A0A1H8GET7"/>
<dbReference type="Proteomes" id="UP000183898">
    <property type="component" value="Unassembled WGS sequence"/>
</dbReference>
<sequence length="236" mass="26706">MRFTGNDQTGKDRAAIFFAGLLLLLLLPERMALAGNDSFKADCEKLMSPGKVAVVYMDITPAEDSSRTAKALQSASGKTSDAYHNVYGLTHAEPEFRYEFRTRQWTSTDGRTCMVPDVSVKLGFAAMRVYLAKELNDSCRRNIVREHELEHVSAWRSHFRIGARMLEEPLRAAFSQPRYYASQNQARADSRPWVEGILKPLQQRLMNGVVAAHRAIDSPVAYQRVTQRLRACPERP</sequence>
<dbReference type="EMBL" id="FOCT01000004">
    <property type="protein sequence ID" value="SEN42556.1"/>
    <property type="molecule type" value="Genomic_DNA"/>
</dbReference>
<reference evidence="1 2" key="1">
    <citation type="submission" date="2016-10" db="EMBL/GenBank/DDBJ databases">
        <authorList>
            <person name="de Groot N.N."/>
        </authorList>
    </citation>
    <scope>NUCLEOTIDE SEQUENCE [LARGE SCALE GENOMIC DNA]</scope>
    <source>
        <strain evidence="1 2">Nl18</strain>
    </source>
</reference>
<dbReference type="RefSeq" id="WP_074745452.1">
    <property type="nucleotide sequence ID" value="NZ_FOCT01000004.1"/>
</dbReference>
<protein>
    <submittedName>
        <fullName evidence="1">Uncharacterized protein</fullName>
    </submittedName>
</protein>
<evidence type="ECO:0000313" key="1">
    <source>
        <dbReference type="EMBL" id="SEN42556.1"/>
    </source>
</evidence>
<accession>A0A1H8GET7</accession>
<organism evidence="1 2">
    <name type="scientific">Nitrosospira multiformis</name>
    <dbReference type="NCBI Taxonomy" id="1231"/>
    <lineage>
        <taxon>Bacteria</taxon>
        <taxon>Pseudomonadati</taxon>
        <taxon>Pseudomonadota</taxon>
        <taxon>Betaproteobacteria</taxon>
        <taxon>Nitrosomonadales</taxon>
        <taxon>Nitrosomonadaceae</taxon>
        <taxon>Nitrosospira</taxon>
    </lineage>
</organism>
<name>A0A1H8GET7_9PROT</name>
<proteinExistence type="predicted"/>
<evidence type="ECO:0000313" key="2">
    <source>
        <dbReference type="Proteomes" id="UP000183898"/>
    </source>
</evidence>
<gene>
    <name evidence="1" type="ORF">SAMN05216404_104188</name>
</gene>